<comment type="caution">
    <text evidence="1">The sequence shown here is derived from an EMBL/GenBank/DDBJ whole genome shotgun (WGS) entry which is preliminary data.</text>
</comment>
<evidence type="ECO:0008006" key="3">
    <source>
        <dbReference type="Google" id="ProtNLM"/>
    </source>
</evidence>
<dbReference type="Proteomes" id="UP000298030">
    <property type="component" value="Unassembled WGS sequence"/>
</dbReference>
<dbReference type="InterPro" id="IPR036047">
    <property type="entry name" value="F-box-like_dom_sf"/>
</dbReference>
<evidence type="ECO:0000313" key="1">
    <source>
        <dbReference type="EMBL" id="TEB39634.1"/>
    </source>
</evidence>
<dbReference type="AlphaFoldDB" id="A0A4Y7U050"/>
<organism evidence="1 2">
    <name type="scientific">Coprinellus micaceus</name>
    <name type="common">Glistening ink-cap mushroom</name>
    <name type="synonym">Coprinus micaceus</name>
    <dbReference type="NCBI Taxonomy" id="71717"/>
    <lineage>
        <taxon>Eukaryota</taxon>
        <taxon>Fungi</taxon>
        <taxon>Dikarya</taxon>
        <taxon>Basidiomycota</taxon>
        <taxon>Agaricomycotina</taxon>
        <taxon>Agaricomycetes</taxon>
        <taxon>Agaricomycetidae</taxon>
        <taxon>Agaricales</taxon>
        <taxon>Agaricineae</taxon>
        <taxon>Psathyrellaceae</taxon>
        <taxon>Coprinellus</taxon>
    </lineage>
</organism>
<dbReference type="SUPFAM" id="SSF52047">
    <property type="entry name" value="RNI-like"/>
    <property type="match status" value="1"/>
</dbReference>
<name>A0A4Y7U050_COPMI</name>
<reference evidence="1 2" key="1">
    <citation type="journal article" date="2019" name="Nat. Ecol. Evol.">
        <title>Megaphylogeny resolves global patterns of mushroom evolution.</title>
        <authorList>
            <person name="Varga T."/>
            <person name="Krizsan K."/>
            <person name="Foldi C."/>
            <person name="Dima B."/>
            <person name="Sanchez-Garcia M."/>
            <person name="Sanchez-Ramirez S."/>
            <person name="Szollosi G.J."/>
            <person name="Szarkandi J.G."/>
            <person name="Papp V."/>
            <person name="Albert L."/>
            <person name="Andreopoulos W."/>
            <person name="Angelini C."/>
            <person name="Antonin V."/>
            <person name="Barry K.W."/>
            <person name="Bougher N.L."/>
            <person name="Buchanan P."/>
            <person name="Buyck B."/>
            <person name="Bense V."/>
            <person name="Catcheside P."/>
            <person name="Chovatia M."/>
            <person name="Cooper J."/>
            <person name="Damon W."/>
            <person name="Desjardin D."/>
            <person name="Finy P."/>
            <person name="Geml J."/>
            <person name="Haridas S."/>
            <person name="Hughes K."/>
            <person name="Justo A."/>
            <person name="Karasinski D."/>
            <person name="Kautmanova I."/>
            <person name="Kiss B."/>
            <person name="Kocsube S."/>
            <person name="Kotiranta H."/>
            <person name="LaButti K.M."/>
            <person name="Lechner B.E."/>
            <person name="Liimatainen K."/>
            <person name="Lipzen A."/>
            <person name="Lukacs Z."/>
            <person name="Mihaltcheva S."/>
            <person name="Morgado L.N."/>
            <person name="Niskanen T."/>
            <person name="Noordeloos M.E."/>
            <person name="Ohm R.A."/>
            <person name="Ortiz-Santana B."/>
            <person name="Ovrebo C."/>
            <person name="Racz N."/>
            <person name="Riley R."/>
            <person name="Savchenko A."/>
            <person name="Shiryaev A."/>
            <person name="Soop K."/>
            <person name="Spirin V."/>
            <person name="Szebenyi C."/>
            <person name="Tomsovsky M."/>
            <person name="Tulloss R.E."/>
            <person name="Uehling J."/>
            <person name="Grigoriev I.V."/>
            <person name="Vagvolgyi C."/>
            <person name="Papp T."/>
            <person name="Martin F.M."/>
            <person name="Miettinen O."/>
            <person name="Hibbett D.S."/>
            <person name="Nagy L.G."/>
        </authorList>
    </citation>
    <scope>NUCLEOTIDE SEQUENCE [LARGE SCALE GENOMIC DNA]</scope>
    <source>
        <strain evidence="1 2">FP101781</strain>
    </source>
</reference>
<evidence type="ECO:0000313" key="2">
    <source>
        <dbReference type="Proteomes" id="UP000298030"/>
    </source>
</evidence>
<keyword evidence="2" id="KW-1185">Reference proteome</keyword>
<dbReference type="SUPFAM" id="SSF81383">
    <property type="entry name" value="F-box domain"/>
    <property type="match status" value="1"/>
</dbReference>
<protein>
    <recommendedName>
        <fullName evidence="3">F-box domain-containing protein</fullName>
    </recommendedName>
</protein>
<dbReference type="CDD" id="cd09917">
    <property type="entry name" value="F-box_SF"/>
    <property type="match status" value="1"/>
</dbReference>
<dbReference type="EMBL" id="QPFP01000001">
    <property type="protein sequence ID" value="TEB39634.1"/>
    <property type="molecule type" value="Genomic_DNA"/>
</dbReference>
<proteinExistence type="predicted"/>
<dbReference type="OrthoDB" id="2823776at2759"/>
<gene>
    <name evidence="1" type="ORF">FA13DRAFT_1723858</name>
</gene>
<accession>A0A4Y7U050</accession>
<sequence length="437" mass="49212">MSSPGHEAPTEIMEIILSHLRDDFPTLARCSLVNRGWLSMSRRWFFEDVDIASFRTTSRQARFHKFMDLFEKSRPTAPCTLNQHVQCLTLDPTFTPYQISGLSNLDLPNLNAIRIKASSVFAPPYLLSTISTIFSEKIRRLDITSVAFPTPLAFVEFVAGFPHLEHLALGDNAFDKGEWHPPATRLQLSPRITSLRWSQRLGIIMGEVRGWLLDHIQQQEIEVKSLEFVANGWCDDFPSDVFATVAEKVERLDIHLNFSDFNIIDSLTSVNTSFLNLRHLHLKCPLENPQSLRYQPGSLNFALTLLASSLVAPQLSDLFIACSAKKGPRLCAIHTLRGTPFKQFDEALFAWPESGSLPTLRTIRFMAENCPGHPCLRAPPRFAEGSSNDRVDDGFWEGPGEGPETFEDLASEFLENAFPRTLAAKGLNLFVLQVLNR</sequence>